<dbReference type="Pfam" id="PF13205">
    <property type="entry name" value="Big_5"/>
    <property type="match status" value="1"/>
</dbReference>
<keyword evidence="6" id="KW-1185">Reference proteome</keyword>
<dbReference type="InterPro" id="IPR032812">
    <property type="entry name" value="SbsA_Ig"/>
</dbReference>
<evidence type="ECO:0000256" key="1">
    <source>
        <dbReference type="ARBA" id="ARBA00022729"/>
    </source>
</evidence>
<proteinExistence type="predicted"/>
<feature type="domain" description="SbsA Ig-like" evidence="4">
    <location>
        <begin position="43"/>
        <end position="134"/>
    </location>
</feature>
<dbReference type="OrthoDB" id="5937621at2"/>
<dbReference type="Pfam" id="PF10091">
    <property type="entry name" value="Glycoamylase"/>
    <property type="match status" value="1"/>
</dbReference>
<dbReference type="InterPro" id="IPR019282">
    <property type="entry name" value="Glycoamylase-like_cons_dom"/>
</dbReference>
<evidence type="ECO:0000256" key="2">
    <source>
        <dbReference type="SAM" id="SignalP"/>
    </source>
</evidence>
<dbReference type="AlphaFoldDB" id="A0A1M7LBT1"/>
<dbReference type="Proteomes" id="UP000184513">
    <property type="component" value="Unassembled WGS sequence"/>
</dbReference>
<evidence type="ECO:0000259" key="3">
    <source>
        <dbReference type="Pfam" id="PF10091"/>
    </source>
</evidence>
<evidence type="ECO:0000313" key="5">
    <source>
        <dbReference type="EMBL" id="SHM75574.1"/>
    </source>
</evidence>
<gene>
    <name evidence="5" type="ORF">SAMN04488057_103219</name>
</gene>
<sequence length="655" mass="73243">MLARIVFLLIGLICSCCQSEQAEAPVLDLTGATIGNVAIDGQEMAENVPFDQSIQLHFSVPLRPESLTGNLILTNTDTGDEVTVNSSFLDGNKSIRLLPVGVLEEGARYTLQILSGIRGQDGQEFVGKELRFSTLVTSISVSSFTLLDASRLGSRHWVDANLEFQLDLQFSYPVSLNEDAIRLEETGEGIIPIQLVHVEDSLHYQIRSLAPLGDLRQFTLMIPSGEDACSGIPIEAFELTFYTEPAENTKFPLIDQNALLEKVQAQTFRYFWDFAHPVSGLARERSSSGDLVTIGGSGFGIMALMVGIERDFISREAGIDRLNKMVGFLEQADRFHGVWPHWMNGNSGTTIPFSALDNGGDLVETALLMQGLLTVRSYLDESRSEEKLLQDKITRLWEEVEWDWYTRGGQNRLYWHWSADLGWAMDMSVSGYNEALIVYVLAASSPTHPIDATVYHEGWARDGAIRNGQNYHGYLLPLGPDRGGPLFFAHYSFLGLDPRKLADRYASYWEQNRIHSLINRAYCIQNPLSFVGYGPRSWGLTASDNPDGYAAHSPSRDLGVITPTAALSSMPYTPGESMAALEFFYYQLGDRLWGEMGFLDAFDLTRQWFAADYLAIDQGPILLMIENHRSGLLWDYFMQNEEITAGLEKLDFTYE</sequence>
<accession>A0A1M7LBT1</accession>
<evidence type="ECO:0008006" key="7">
    <source>
        <dbReference type="Google" id="ProtNLM"/>
    </source>
</evidence>
<protein>
    <recommendedName>
        <fullName evidence="7">Glycoamylase-like domain-containing protein</fullName>
    </recommendedName>
</protein>
<name>A0A1M7LBT1_9BACT</name>
<reference evidence="5 6" key="1">
    <citation type="submission" date="2016-11" db="EMBL/GenBank/DDBJ databases">
        <authorList>
            <person name="Jaros S."/>
            <person name="Januszkiewicz K."/>
            <person name="Wedrychowicz H."/>
        </authorList>
    </citation>
    <scope>NUCLEOTIDE SEQUENCE [LARGE SCALE GENOMIC DNA]</scope>
    <source>
        <strain evidence="5 6">CGMCC 1.6102</strain>
    </source>
</reference>
<dbReference type="EMBL" id="FRCY01000003">
    <property type="protein sequence ID" value="SHM75574.1"/>
    <property type="molecule type" value="Genomic_DNA"/>
</dbReference>
<feature type="chain" id="PRO_5013201126" description="Glycoamylase-like domain-containing protein" evidence="2">
    <location>
        <begin position="25"/>
        <end position="655"/>
    </location>
</feature>
<organism evidence="5 6">
    <name type="scientific">Cyclobacterium lianum</name>
    <dbReference type="NCBI Taxonomy" id="388280"/>
    <lineage>
        <taxon>Bacteria</taxon>
        <taxon>Pseudomonadati</taxon>
        <taxon>Bacteroidota</taxon>
        <taxon>Cytophagia</taxon>
        <taxon>Cytophagales</taxon>
        <taxon>Cyclobacteriaceae</taxon>
        <taxon>Cyclobacterium</taxon>
    </lineage>
</organism>
<dbReference type="Gene3D" id="1.50.10.140">
    <property type="match status" value="1"/>
</dbReference>
<evidence type="ECO:0000259" key="4">
    <source>
        <dbReference type="Pfam" id="PF13205"/>
    </source>
</evidence>
<feature type="domain" description="Glycoamylase-like" evidence="3">
    <location>
        <begin position="429"/>
        <end position="640"/>
    </location>
</feature>
<keyword evidence="1 2" id="KW-0732">Signal</keyword>
<evidence type="ECO:0000313" key="6">
    <source>
        <dbReference type="Proteomes" id="UP000184513"/>
    </source>
</evidence>
<dbReference type="PROSITE" id="PS51257">
    <property type="entry name" value="PROKAR_LIPOPROTEIN"/>
    <property type="match status" value="1"/>
</dbReference>
<dbReference type="STRING" id="388280.SAMN04488057_103219"/>
<feature type="signal peptide" evidence="2">
    <location>
        <begin position="1"/>
        <end position="24"/>
    </location>
</feature>
<dbReference type="RefSeq" id="WP_073093666.1">
    <property type="nucleotide sequence ID" value="NZ_FRCY01000003.1"/>
</dbReference>